<proteinExistence type="predicted"/>
<evidence type="ECO:0000313" key="1">
    <source>
        <dbReference type="EMBL" id="GFT79600.1"/>
    </source>
</evidence>
<organism evidence="1 2">
    <name type="scientific">Nephila pilipes</name>
    <name type="common">Giant wood spider</name>
    <name type="synonym">Nephila maculata</name>
    <dbReference type="NCBI Taxonomy" id="299642"/>
    <lineage>
        <taxon>Eukaryota</taxon>
        <taxon>Metazoa</taxon>
        <taxon>Ecdysozoa</taxon>
        <taxon>Arthropoda</taxon>
        <taxon>Chelicerata</taxon>
        <taxon>Arachnida</taxon>
        <taxon>Araneae</taxon>
        <taxon>Araneomorphae</taxon>
        <taxon>Entelegynae</taxon>
        <taxon>Araneoidea</taxon>
        <taxon>Nephilidae</taxon>
        <taxon>Nephila</taxon>
    </lineage>
</organism>
<accession>A0A8X6U193</accession>
<protein>
    <submittedName>
        <fullName evidence="1">Uncharacterized protein</fullName>
    </submittedName>
</protein>
<evidence type="ECO:0000313" key="2">
    <source>
        <dbReference type="Proteomes" id="UP000887013"/>
    </source>
</evidence>
<name>A0A8X6U193_NEPPI</name>
<reference evidence="1" key="1">
    <citation type="submission" date="2020-08" db="EMBL/GenBank/DDBJ databases">
        <title>Multicomponent nature underlies the extraordinary mechanical properties of spider dragline silk.</title>
        <authorList>
            <person name="Kono N."/>
            <person name="Nakamura H."/>
            <person name="Mori M."/>
            <person name="Yoshida Y."/>
            <person name="Ohtoshi R."/>
            <person name="Malay A.D."/>
            <person name="Moran D.A.P."/>
            <person name="Tomita M."/>
            <person name="Numata K."/>
            <person name="Arakawa K."/>
        </authorList>
    </citation>
    <scope>NUCLEOTIDE SEQUENCE</scope>
</reference>
<comment type="caution">
    <text evidence="1">The sequence shown here is derived from an EMBL/GenBank/DDBJ whole genome shotgun (WGS) entry which is preliminary data.</text>
</comment>
<sequence length="106" mass="12290">MSAYEEKQRNQRVVNLPDVSQNRKNKFVYVLKQHDYECLQSKLQYVISAPAWMDDSHFRQMRRLFSLVGRSAFFEPTGSKQSCHIKVINPLIGVGKPPAAKAYLFL</sequence>
<dbReference type="EMBL" id="BMAW01118417">
    <property type="protein sequence ID" value="GFT79600.1"/>
    <property type="molecule type" value="Genomic_DNA"/>
</dbReference>
<keyword evidence="2" id="KW-1185">Reference proteome</keyword>
<dbReference type="Proteomes" id="UP000887013">
    <property type="component" value="Unassembled WGS sequence"/>
</dbReference>
<dbReference type="AlphaFoldDB" id="A0A8X6U193"/>
<gene>
    <name evidence="1" type="ORF">NPIL_69871</name>
</gene>